<comment type="catalytic activity">
    <reaction evidence="12 13">
        <text>L-threonine + hydrogencarbonate + ATP = L-threonylcarbamoyladenylate + diphosphate + H2O</text>
        <dbReference type="Rhea" id="RHEA:36407"/>
        <dbReference type="ChEBI" id="CHEBI:15377"/>
        <dbReference type="ChEBI" id="CHEBI:17544"/>
        <dbReference type="ChEBI" id="CHEBI:30616"/>
        <dbReference type="ChEBI" id="CHEBI:33019"/>
        <dbReference type="ChEBI" id="CHEBI:57926"/>
        <dbReference type="ChEBI" id="CHEBI:73682"/>
        <dbReference type="EC" id="2.7.7.87"/>
    </reaction>
</comment>
<evidence type="ECO:0000256" key="5">
    <source>
        <dbReference type="ARBA" id="ARBA00022490"/>
    </source>
</evidence>
<dbReference type="PANTHER" id="PTHR17490">
    <property type="entry name" value="SUA5"/>
    <property type="match status" value="1"/>
</dbReference>
<protein>
    <recommendedName>
        <fullName evidence="4 13">Threonylcarbamoyl-AMP synthase</fullName>
        <shortName evidence="13">TC-AMP synthase</shortName>
        <ecNumber evidence="3 13">2.7.7.87</ecNumber>
    </recommendedName>
    <alternativeName>
        <fullName evidence="11 13">L-threonylcarbamoyladenylate synthase</fullName>
    </alternativeName>
</protein>
<dbReference type="InterPro" id="IPR017945">
    <property type="entry name" value="DHBP_synth_RibB-like_a/b_dom"/>
</dbReference>
<accession>A0ABT0UBW4</accession>
<dbReference type="EMBL" id="JAMQBK010000084">
    <property type="protein sequence ID" value="MCM2374400.1"/>
    <property type="molecule type" value="Genomic_DNA"/>
</dbReference>
<evidence type="ECO:0000256" key="1">
    <source>
        <dbReference type="ARBA" id="ARBA00004496"/>
    </source>
</evidence>
<proteinExistence type="inferred from homology"/>
<evidence type="ECO:0000256" key="2">
    <source>
        <dbReference type="ARBA" id="ARBA00007663"/>
    </source>
</evidence>
<dbReference type="SUPFAM" id="SSF55821">
    <property type="entry name" value="YrdC/RibB"/>
    <property type="match status" value="1"/>
</dbReference>
<dbReference type="RefSeq" id="WP_250932291.1">
    <property type="nucleotide sequence ID" value="NZ_JAMQBK010000084.1"/>
</dbReference>
<keyword evidence="8 13" id="KW-0548">Nucleotidyltransferase</keyword>
<dbReference type="NCBIfam" id="TIGR00057">
    <property type="entry name" value="L-threonylcarbamoyladenylate synthase"/>
    <property type="match status" value="1"/>
</dbReference>
<organism evidence="15 16">
    <name type="scientific">Aporhodopirellula aestuarii</name>
    <dbReference type="NCBI Taxonomy" id="2950107"/>
    <lineage>
        <taxon>Bacteria</taxon>
        <taxon>Pseudomonadati</taxon>
        <taxon>Planctomycetota</taxon>
        <taxon>Planctomycetia</taxon>
        <taxon>Pirellulales</taxon>
        <taxon>Pirellulaceae</taxon>
        <taxon>Aporhodopirellula</taxon>
    </lineage>
</organism>
<keyword evidence="6 13" id="KW-0808">Transferase</keyword>
<evidence type="ECO:0000313" key="15">
    <source>
        <dbReference type="EMBL" id="MCM2374400.1"/>
    </source>
</evidence>
<sequence length="359" mass="37810">MKLSKPLSPSKIQPPSSDSIARAVECLLAGELVGLPTETVYGLAARGDVESAVDKIFAAKNRPRTNPLILHVGCAEDAISLFAGDLAPVLRQRIERLGKFWPGPLTLIGPRHHSILDHVTAGGDTVAVRVPDHPVALELLRQLAITAGRPIPVAAPSANPSNYVSPTTADHVADGLGDQVAMILDGGPCRVGLESTILFLGTESTPARVLRSGGISAECLADALGETVLGPIQNADSAVASDAPSRVAAPGQFAKHYSPRTPLILLNESPMERGDQRDSSDRRVLRIIFGAINGVVPKGVVDVWSFSPDGNLETAAAGLYALLREADAGDYDLIEVVSCEESGLGIAIMDRLRRASRKE</sequence>
<name>A0ABT0UBW4_9BACT</name>
<keyword evidence="7 13" id="KW-0819">tRNA processing</keyword>
<dbReference type="InterPro" id="IPR005145">
    <property type="entry name" value="Sua5_C"/>
</dbReference>
<evidence type="ECO:0000256" key="6">
    <source>
        <dbReference type="ARBA" id="ARBA00022679"/>
    </source>
</evidence>
<dbReference type="Proteomes" id="UP001202961">
    <property type="component" value="Unassembled WGS sequence"/>
</dbReference>
<keyword evidence="5 13" id="KW-0963">Cytoplasm</keyword>
<evidence type="ECO:0000256" key="10">
    <source>
        <dbReference type="ARBA" id="ARBA00022840"/>
    </source>
</evidence>
<keyword evidence="9 13" id="KW-0547">Nucleotide-binding</keyword>
<gene>
    <name evidence="15" type="ORF">NB063_27595</name>
</gene>
<dbReference type="PIRSF" id="PIRSF004930">
    <property type="entry name" value="Tln_factor_SUA5"/>
    <property type="match status" value="1"/>
</dbReference>
<evidence type="ECO:0000259" key="14">
    <source>
        <dbReference type="PROSITE" id="PS51163"/>
    </source>
</evidence>
<keyword evidence="16" id="KW-1185">Reference proteome</keyword>
<evidence type="ECO:0000256" key="13">
    <source>
        <dbReference type="PIRNR" id="PIRNR004930"/>
    </source>
</evidence>
<dbReference type="Pfam" id="PF01300">
    <property type="entry name" value="Sua5_yciO_yrdC"/>
    <property type="match status" value="1"/>
</dbReference>
<dbReference type="PANTHER" id="PTHR17490:SF16">
    <property type="entry name" value="THREONYLCARBAMOYL-AMP SYNTHASE"/>
    <property type="match status" value="1"/>
</dbReference>
<dbReference type="Gene3D" id="3.90.870.10">
    <property type="entry name" value="DHBP synthase"/>
    <property type="match status" value="1"/>
</dbReference>
<comment type="function">
    <text evidence="13">Required for the formation of a threonylcarbamoyl group on adenosine at position 37 (t(6)A37) in tRNAs that read codons beginning with adenine.</text>
</comment>
<comment type="similarity">
    <text evidence="2 13">Belongs to the SUA5 family.</text>
</comment>
<evidence type="ECO:0000256" key="3">
    <source>
        <dbReference type="ARBA" id="ARBA00012584"/>
    </source>
</evidence>
<feature type="domain" description="YrdC-like" evidence="14">
    <location>
        <begin position="17"/>
        <end position="215"/>
    </location>
</feature>
<keyword evidence="10 13" id="KW-0067">ATP-binding</keyword>
<comment type="subcellular location">
    <subcellularLocation>
        <location evidence="1 13">Cytoplasm</location>
    </subcellularLocation>
</comment>
<dbReference type="InterPro" id="IPR050156">
    <property type="entry name" value="TC-AMP_synthase_SUA5"/>
</dbReference>
<evidence type="ECO:0000313" key="16">
    <source>
        <dbReference type="Proteomes" id="UP001202961"/>
    </source>
</evidence>
<dbReference type="Gene3D" id="3.40.50.11030">
    <property type="entry name" value="Threonylcarbamoyl-AMP synthase, C-terminal domain"/>
    <property type="match status" value="1"/>
</dbReference>
<dbReference type="InterPro" id="IPR006070">
    <property type="entry name" value="Sua5-like_dom"/>
</dbReference>
<evidence type="ECO:0000256" key="7">
    <source>
        <dbReference type="ARBA" id="ARBA00022694"/>
    </source>
</evidence>
<dbReference type="PROSITE" id="PS51163">
    <property type="entry name" value="YRDC"/>
    <property type="match status" value="1"/>
</dbReference>
<dbReference type="InterPro" id="IPR038385">
    <property type="entry name" value="Sua5/YwlC_C"/>
</dbReference>
<dbReference type="Pfam" id="PF03481">
    <property type="entry name" value="Sua5_C"/>
    <property type="match status" value="1"/>
</dbReference>
<dbReference type="EC" id="2.7.7.87" evidence="3 13"/>
<evidence type="ECO:0000256" key="4">
    <source>
        <dbReference type="ARBA" id="ARBA00015492"/>
    </source>
</evidence>
<dbReference type="GO" id="GO:0061710">
    <property type="term" value="F:L-threonylcarbamoyladenylate synthase"/>
    <property type="evidence" value="ECO:0007669"/>
    <property type="project" value="UniProtKB-EC"/>
</dbReference>
<dbReference type="InterPro" id="IPR010923">
    <property type="entry name" value="T(6)A37_SUA5"/>
</dbReference>
<comment type="caution">
    <text evidence="15">The sequence shown here is derived from an EMBL/GenBank/DDBJ whole genome shotgun (WGS) entry which is preliminary data.</text>
</comment>
<evidence type="ECO:0000256" key="8">
    <source>
        <dbReference type="ARBA" id="ARBA00022695"/>
    </source>
</evidence>
<evidence type="ECO:0000256" key="12">
    <source>
        <dbReference type="ARBA" id="ARBA00048366"/>
    </source>
</evidence>
<reference evidence="15 16" key="1">
    <citation type="journal article" date="2022" name="Syst. Appl. Microbiol.">
        <title>Rhodopirellula aestuarii sp. nov., a novel member of the genus Rhodopirellula isolated from brackish sediments collected in the Tagus River estuary, Portugal.</title>
        <authorList>
            <person name="Vitorino I.R."/>
            <person name="Klimek D."/>
            <person name="Calusinska M."/>
            <person name="Lobo-da-Cunha A."/>
            <person name="Vasconcelos V."/>
            <person name="Lage O.M."/>
        </authorList>
    </citation>
    <scope>NUCLEOTIDE SEQUENCE [LARGE SCALE GENOMIC DNA]</scope>
    <source>
        <strain evidence="15 16">ICT_H3.1</strain>
    </source>
</reference>
<evidence type="ECO:0000256" key="9">
    <source>
        <dbReference type="ARBA" id="ARBA00022741"/>
    </source>
</evidence>
<evidence type="ECO:0000256" key="11">
    <source>
        <dbReference type="ARBA" id="ARBA00029774"/>
    </source>
</evidence>